<dbReference type="AlphaFoldDB" id="A0A8K1LNQ5"/>
<evidence type="ECO:0000313" key="2">
    <source>
        <dbReference type="Proteomes" id="UP000796761"/>
    </source>
</evidence>
<protein>
    <submittedName>
        <fullName evidence="1">Uncharacterized protein</fullName>
    </submittedName>
</protein>
<dbReference type="EMBL" id="SWJQ01000156">
    <property type="protein sequence ID" value="TRZ20238.1"/>
    <property type="molecule type" value="Genomic_DNA"/>
</dbReference>
<name>A0A8K1LNQ5_9PASS</name>
<comment type="caution">
    <text evidence="1">The sequence shown here is derived from an EMBL/GenBank/DDBJ whole genome shotgun (WGS) entry which is preliminary data.</text>
</comment>
<proteinExistence type="predicted"/>
<dbReference type="OrthoDB" id="276744at2759"/>
<accession>A0A8K1LNQ5</accession>
<evidence type="ECO:0000313" key="1">
    <source>
        <dbReference type="EMBL" id="TRZ20238.1"/>
    </source>
</evidence>
<dbReference type="Proteomes" id="UP000796761">
    <property type="component" value="Unassembled WGS sequence"/>
</dbReference>
<keyword evidence="2" id="KW-1185">Reference proteome</keyword>
<organism evidence="1 2">
    <name type="scientific">Zosterops borbonicus</name>
    <dbReference type="NCBI Taxonomy" id="364589"/>
    <lineage>
        <taxon>Eukaryota</taxon>
        <taxon>Metazoa</taxon>
        <taxon>Chordata</taxon>
        <taxon>Craniata</taxon>
        <taxon>Vertebrata</taxon>
        <taxon>Euteleostomi</taxon>
        <taxon>Archelosauria</taxon>
        <taxon>Archosauria</taxon>
        <taxon>Dinosauria</taxon>
        <taxon>Saurischia</taxon>
        <taxon>Theropoda</taxon>
        <taxon>Coelurosauria</taxon>
        <taxon>Aves</taxon>
        <taxon>Neognathae</taxon>
        <taxon>Neoaves</taxon>
        <taxon>Telluraves</taxon>
        <taxon>Australaves</taxon>
        <taxon>Passeriformes</taxon>
        <taxon>Sylvioidea</taxon>
        <taxon>Zosteropidae</taxon>
        <taxon>Zosterops</taxon>
    </lineage>
</organism>
<reference evidence="1" key="1">
    <citation type="submission" date="2019-04" db="EMBL/GenBank/DDBJ databases">
        <title>Genome assembly of Zosterops borbonicus 15179.</title>
        <authorList>
            <person name="Leroy T."/>
            <person name="Anselmetti Y."/>
            <person name="Tilak M.-K."/>
            <person name="Nabholz B."/>
        </authorList>
    </citation>
    <scope>NUCLEOTIDE SEQUENCE</scope>
    <source>
        <strain evidence="1">HGM_15179</strain>
        <tissue evidence="1">Muscle</tissue>
    </source>
</reference>
<sequence length="110" mass="12969">MELLEWLQQRASNLVKGLDNLSYDERLRELFSLKKRQLRGHLLNVYKYLKRGSKKMHQAFLGGASNRKRAKTGIEEAPPEYEEEQLYYAVTKHWNRLTRECGVFLTGDIP</sequence>
<gene>
    <name evidence="1" type="ORF">HGM15179_006823</name>
</gene>